<dbReference type="CDD" id="cd14789">
    <property type="entry name" value="Tiki"/>
    <property type="match status" value="1"/>
</dbReference>
<dbReference type="OrthoDB" id="9806326at2"/>
<dbReference type="RefSeq" id="WP_010920090.1">
    <property type="nucleotide sequence ID" value="NC_011916.1"/>
</dbReference>
<organism evidence="2 3">
    <name type="scientific">Caulobacter vibrioides (strain NA1000 / CB15N)</name>
    <name type="common">Caulobacter crescentus</name>
    <dbReference type="NCBI Taxonomy" id="565050"/>
    <lineage>
        <taxon>Bacteria</taxon>
        <taxon>Pseudomonadati</taxon>
        <taxon>Pseudomonadota</taxon>
        <taxon>Alphaproteobacteria</taxon>
        <taxon>Caulobacterales</taxon>
        <taxon>Caulobacteraceae</taxon>
        <taxon>Caulobacter</taxon>
    </lineage>
</organism>
<feature type="signal peptide" evidence="1">
    <location>
        <begin position="1"/>
        <end position="30"/>
    </location>
</feature>
<dbReference type="KEGG" id="ccs:CCNA_02312"/>
<dbReference type="RefSeq" id="YP_002517685.1">
    <property type="nucleotide sequence ID" value="NC_011916.1"/>
</dbReference>
<dbReference type="InterPro" id="IPR047111">
    <property type="entry name" value="YbaP-like"/>
</dbReference>
<dbReference type="AlphaFoldDB" id="A0A0H3CA42"/>
<evidence type="ECO:0000313" key="3">
    <source>
        <dbReference type="Proteomes" id="UP000001364"/>
    </source>
</evidence>
<dbReference type="PhylomeDB" id="A0A0H3CA42"/>
<keyword evidence="1" id="KW-0732">Signal</keyword>
<feature type="chain" id="PRO_5002605888" evidence="1">
    <location>
        <begin position="31"/>
        <end position="296"/>
    </location>
</feature>
<dbReference type="InterPro" id="IPR002816">
    <property type="entry name" value="TraB/PrgY/GumN_fam"/>
</dbReference>
<accession>A0A0H3CA42</accession>
<protein>
    <submittedName>
        <fullName evidence="2">TraB superfamily protein</fullName>
    </submittedName>
</protein>
<keyword evidence="3" id="KW-1185">Reference proteome</keyword>
<dbReference type="PANTHER" id="PTHR40590:SF1">
    <property type="entry name" value="CYTOPLASMIC PROTEIN"/>
    <property type="match status" value="1"/>
</dbReference>
<dbReference type="GeneID" id="7332266"/>
<dbReference type="PANTHER" id="PTHR40590">
    <property type="entry name" value="CYTOPLASMIC PROTEIN-RELATED"/>
    <property type="match status" value="1"/>
</dbReference>
<evidence type="ECO:0000313" key="2">
    <source>
        <dbReference type="EMBL" id="ACL95777.1"/>
    </source>
</evidence>
<dbReference type="Proteomes" id="UP000001364">
    <property type="component" value="Chromosome"/>
</dbReference>
<dbReference type="HOGENOM" id="CLU_057525_0_1_5"/>
<sequence length="296" mass="31832">MLFKFNRPARRLLAGLASVFALGFAGTALAEPALWAIKDKDSTIYLFGTIHVLKPDTQWRSAKIDKALADSGDLTLELVGADDPAVMQPLVMRYGLDQANKLSAKIGAEDFKRATDIGQSAGMPPQALEMMRPWLAAVSLAMAPMIKAGYDPKSGVEGVLTREVKAANKPIAGLETPEQQIRFFADLPSATEIEFLKSSLKDAEGGVEKLDKMVAAWAAGDVSGLEAQFITEMKTQYPDLYELLLVKRNVDWANQLKTKLAGSGVSFVAVGSGHLVGAESVQAQLAKLGIKAERVK</sequence>
<proteinExistence type="predicted"/>
<gene>
    <name evidence="2" type="ordered locus">CCNA_02312</name>
</gene>
<dbReference type="Pfam" id="PF01963">
    <property type="entry name" value="TraB_PrgY_gumN"/>
    <property type="match status" value="1"/>
</dbReference>
<reference evidence="2 3" key="1">
    <citation type="journal article" date="2010" name="J. Bacteriol.">
        <title>The genetic basis of laboratory adaptation in Caulobacter crescentus.</title>
        <authorList>
            <person name="Marks M.E."/>
            <person name="Castro-Rojas C.M."/>
            <person name="Teiling C."/>
            <person name="Du L."/>
            <person name="Kapatral V."/>
            <person name="Walunas T.L."/>
            <person name="Crosson S."/>
        </authorList>
    </citation>
    <scope>NUCLEOTIDE SEQUENCE [LARGE SCALE GENOMIC DNA]</scope>
    <source>
        <strain evidence="3">NA1000 / CB15N</strain>
    </source>
</reference>
<evidence type="ECO:0000256" key="1">
    <source>
        <dbReference type="SAM" id="SignalP"/>
    </source>
</evidence>
<name>A0A0H3CA42_CAUVN</name>
<dbReference type="EMBL" id="CP001340">
    <property type="protein sequence ID" value="ACL95777.1"/>
    <property type="molecule type" value="Genomic_DNA"/>
</dbReference>
<dbReference type="PATRIC" id="fig|565050.3.peg.2263"/>